<dbReference type="Proteomes" id="UP000285908">
    <property type="component" value="Unassembled WGS sequence"/>
</dbReference>
<dbReference type="Pfam" id="PF11412">
    <property type="entry name" value="DsbD_N"/>
    <property type="match status" value="1"/>
</dbReference>
<feature type="signal peptide" evidence="1">
    <location>
        <begin position="1"/>
        <end position="22"/>
    </location>
</feature>
<comment type="caution">
    <text evidence="3">The sequence shown here is derived from an EMBL/GenBank/DDBJ whole genome shotgun (WGS) entry which is preliminary data.</text>
</comment>
<sequence>MLIPRLAAALAALLIAPLTALAGPEGAARIEVLRGWRTSEGTHMAALHISLAEGWKTYWRAPGEAGIPPVFNWSGSTNLASVRVHWPSPHVFHQNGMTSIGYTRDLVLPIELTPSRPGAPIALQGALEFGICETICVPVTAKVAAELPPGRTGPDARIRGALAQRPLSAVEAGAGTVTCALSPTKDGLSVRAEVDLPDMGGNETAVIETGDPALWVSEASVDRQGGRLAATAEILPAGRGPVAVDRSALRLTVIGASGAVDLRGCG</sequence>
<feature type="chain" id="PRO_5019040409" description="Thiol:disulfide interchange protein DsbD N-terminal domain-containing protein" evidence="1">
    <location>
        <begin position="23"/>
        <end position="266"/>
    </location>
</feature>
<dbReference type="EMBL" id="RQXX01000002">
    <property type="protein sequence ID" value="RVV98358.1"/>
    <property type="molecule type" value="Genomic_DNA"/>
</dbReference>
<gene>
    <name evidence="3" type="ORF">EKE94_05380</name>
</gene>
<evidence type="ECO:0000313" key="3">
    <source>
        <dbReference type="EMBL" id="RVV98358.1"/>
    </source>
</evidence>
<dbReference type="RefSeq" id="WP_127905591.1">
    <property type="nucleotide sequence ID" value="NZ_RQXX01000002.1"/>
</dbReference>
<keyword evidence="1" id="KW-0732">Signal</keyword>
<keyword evidence="4" id="KW-1185">Reference proteome</keyword>
<dbReference type="InterPro" id="IPR028250">
    <property type="entry name" value="DsbDN"/>
</dbReference>
<evidence type="ECO:0000256" key="1">
    <source>
        <dbReference type="SAM" id="SignalP"/>
    </source>
</evidence>
<dbReference type="AlphaFoldDB" id="A0A438AI95"/>
<evidence type="ECO:0000259" key="2">
    <source>
        <dbReference type="Pfam" id="PF11412"/>
    </source>
</evidence>
<dbReference type="OrthoDB" id="9811036at2"/>
<protein>
    <recommendedName>
        <fullName evidence="2">Thiol:disulfide interchange protein DsbD N-terminal domain-containing protein</fullName>
    </recommendedName>
</protein>
<name>A0A438AI95_9RHOB</name>
<proteinExistence type="predicted"/>
<reference evidence="3 4" key="1">
    <citation type="submission" date="2018-11" db="EMBL/GenBank/DDBJ databases">
        <title>Mesobaculum littorinae gen. nov., sp. nov., isolated from Littorina scabra that represents a novel genus of the order Rhodobacteraceae.</title>
        <authorList>
            <person name="Li F."/>
        </authorList>
    </citation>
    <scope>NUCLEOTIDE SEQUENCE [LARGE SCALE GENOMIC DNA]</scope>
    <source>
        <strain evidence="3 4">M0103</strain>
    </source>
</reference>
<accession>A0A438AI95</accession>
<evidence type="ECO:0000313" key="4">
    <source>
        <dbReference type="Proteomes" id="UP000285908"/>
    </source>
</evidence>
<feature type="domain" description="Thiol:disulfide interchange protein DsbD N-terminal" evidence="2">
    <location>
        <begin position="39"/>
        <end position="145"/>
    </location>
</feature>
<organism evidence="3 4">
    <name type="scientific">Mesobaculum littorinae</name>
    <dbReference type="NCBI Taxonomy" id="2486419"/>
    <lineage>
        <taxon>Bacteria</taxon>
        <taxon>Pseudomonadati</taxon>
        <taxon>Pseudomonadota</taxon>
        <taxon>Alphaproteobacteria</taxon>
        <taxon>Rhodobacterales</taxon>
        <taxon>Roseobacteraceae</taxon>
        <taxon>Mesobaculum</taxon>
    </lineage>
</organism>